<proteinExistence type="predicted"/>
<sequence>MIKRQKFTRTTGISNEEGSLARREVRNAIRRKHFLPGGVGGSRHLPFSFFLVPTKPSGGVYSDGLTRNFTPWEAMLWGMVLGREVGKFFFWG</sequence>
<evidence type="ECO:0000313" key="1">
    <source>
        <dbReference type="EMBL" id="GFS43987.1"/>
    </source>
</evidence>
<dbReference type="EMBL" id="BMAW01044337">
    <property type="protein sequence ID" value="GFS43987.1"/>
    <property type="molecule type" value="Genomic_DNA"/>
</dbReference>
<accession>A0A8X6JMH0</accession>
<evidence type="ECO:0000313" key="2">
    <source>
        <dbReference type="Proteomes" id="UP000887013"/>
    </source>
</evidence>
<protein>
    <submittedName>
        <fullName evidence="1">Uncharacterized protein</fullName>
    </submittedName>
</protein>
<organism evidence="1 2">
    <name type="scientific">Nephila pilipes</name>
    <name type="common">Giant wood spider</name>
    <name type="synonym">Nephila maculata</name>
    <dbReference type="NCBI Taxonomy" id="299642"/>
    <lineage>
        <taxon>Eukaryota</taxon>
        <taxon>Metazoa</taxon>
        <taxon>Ecdysozoa</taxon>
        <taxon>Arthropoda</taxon>
        <taxon>Chelicerata</taxon>
        <taxon>Arachnida</taxon>
        <taxon>Araneae</taxon>
        <taxon>Araneomorphae</taxon>
        <taxon>Entelegynae</taxon>
        <taxon>Araneoidea</taxon>
        <taxon>Nephilidae</taxon>
        <taxon>Nephila</taxon>
    </lineage>
</organism>
<comment type="caution">
    <text evidence="1">The sequence shown here is derived from an EMBL/GenBank/DDBJ whole genome shotgun (WGS) entry which is preliminary data.</text>
</comment>
<keyword evidence="2" id="KW-1185">Reference proteome</keyword>
<gene>
    <name evidence="1" type="ORF">NPIL_446551</name>
</gene>
<dbReference type="Proteomes" id="UP000887013">
    <property type="component" value="Unassembled WGS sequence"/>
</dbReference>
<name>A0A8X6JMH0_NEPPI</name>
<reference evidence="1" key="1">
    <citation type="submission" date="2020-08" db="EMBL/GenBank/DDBJ databases">
        <title>Multicomponent nature underlies the extraordinary mechanical properties of spider dragline silk.</title>
        <authorList>
            <person name="Kono N."/>
            <person name="Nakamura H."/>
            <person name="Mori M."/>
            <person name="Yoshida Y."/>
            <person name="Ohtoshi R."/>
            <person name="Malay A.D."/>
            <person name="Moran D.A.P."/>
            <person name="Tomita M."/>
            <person name="Numata K."/>
            <person name="Arakawa K."/>
        </authorList>
    </citation>
    <scope>NUCLEOTIDE SEQUENCE</scope>
</reference>
<dbReference type="AlphaFoldDB" id="A0A8X6JMH0"/>